<dbReference type="InterPro" id="IPR021373">
    <property type="entry name" value="DUF2993"/>
</dbReference>
<gene>
    <name evidence="2" type="ORF">CLV54_2552</name>
</gene>
<dbReference type="OrthoDB" id="5116168at2"/>
<proteinExistence type="predicted"/>
<keyword evidence="1" id="KW-0472">Membrane</keyword>
<keyword evidence="1" id="KW-1133">Transmembrane helix</keyword>
<protein>
    <recommendedName>
        <fullName evidence="4">DUF2993 family protein</fullName>
    </recommendedName>
</protein>
<dbReference type="Proteomes" id="UP000230161">
    <property type="component" value="Unassembled WGS sequence"/>
</dbReference>
<dbReference type="EMBL" id="PGFB01000004">
    <property type="protein sequence ID" value="PJJ61606.1"/>
    <property type="molecule type" value="Genomic_DNA"/>
</dbReference>
<keyword evidence="3" id="KW-1185">Reference proteome</keyword>
<evidence type="ECO:0008006" key="4">
    <source>
        <dbReference type="Google" id="ProtNLM"/>
    </source>
</evidence>
<sequence length="254" mass="25928">MTEAPERPRSRGRVAGIVILVSLVVILVGGYFIADAVVRGVAQNEAASQIESRLPEGVAADVSVQLGGVSVIAQLLTGHLDEVTVSAPDLTIDGVLADVSVVGRNVPTDLEKPVGEVTGTITVDAANLNRLVQVPDATSAVQLGDQSLSYDTTVNFLGLDLGIRVEATPTAAGDEILLAPQNVSLTAGSADIDLSRLVSTVVGSDPIPVCVAQYLPPGVGVTGIDIAPEQATLTLEASDVVLTQEWATSTGSCG</sequence>
<evidence type="ECO:0000313" key="2">
    <source>
        <dbReference type="EMBL" id="PJJ61606.1"/>
    </source>
</evidence>
<comment type="caution">
    <text evidence="2">The sequence shown here is derived from an EMBL/GenBank/DDBJ whole genome shotgun (WGS) entry which is preliminary data.</text>
</comment>
<dbReference type="RefSeq" id="WP_100345324.1">
    <property type="nucleotide sequence ID" value="NZ_PGFB01000004.1"/>
</dbReference>
<name>A0A2M9BUH8_9MICO</name>
<feature type="transmembrane region" description="Helical" evidence="1">
    <location>
        <begin position="12"/>
        <end position="34"/>
    </location>
</feature>
<reference evidence="2 3" key="1">
    <citation type="submission" date="2017-11" db="EMBL/GenBank/DDBJ databases">
        <title>Genomic Encyclopedia of Archaeal and Bacterial Type Strains, Phase II (KMG-II): From Individual Species to Whole Genera.</title>
        <authorList>
            <person name="Goeker M."/>
        </authorList>
    </citation>
    <scope>NUCLEOTIDE SEQUENCE [LARGE SCALE GENOMIC DNA]</scope>
    <source>
        <strain evidence="2 3">DSM 25625</strain>
    </source>
</reference>
<dbReference type="Pfam" id="PF11209">
    <property type="entry name" value="LmeA"/>
    <property type="match status" value="1"/>
</dbReference>
<dbReference type="AlphaFoldDB" id="A0A2M9BUH8"/>
<evidence type="ECO:0000313" key="3">
    <source>
        <dbReference type="Proteomes" id="UP000230161"/>
    </source>
</evidence>
<evidence type="ECO:0000256" key="1">
    <source>
        <dbReference type="SAM" id="Phobius"/>
    </source>
</evidence>
<organism evidence="2 3">
    <name type="scientific">Compostimonas suwonensis</name>
    <dbReference type="NCBI Taxonomy" id="1048394"/>
    <lineage>
        <taxon>Bacteria</taxon>
        <taxon>Bacillati</taxon>
        <taxon>Actinomycetota</taxon>
        <taxon>Actinomycetes</taxon>
        <taxon>Micrococcales</taxon>
        <taxon>Microbacteriaceae</taxon>
        <taxon>Compostimonas</taxon>
    </lineage>
</organism>
<accession>A0A2M9BUH8</accession>
<keyword evidence="1" id="KW-0812">Transmembrane</keyword>